<dbReference type="Pfam" id="PF00665">
    <property type="entry name" value="rve"/>
    <property type="match status" value="1"/>
</dbReference>
<dbReference type="PANTHER" id="PTHR37984">
    <property type="entry name" value="PROTEIN CBG26694"/>
    <property type="match status" value="1"/>
</dbReference>
<dbReference type="STRING" id="35722.A0A0B7NRC4"/>
<dbReference type="AlphaFoldDB" id="A0A0B7NRC4"/>
<keyword evidence="3" id="KW-1185">Reference proteome</keyword>
<accession>A0A0B7NRC4</accession>
<dbReference type="PROSITE" id="PS50994">
    <property type="entry name" value="INTEGRASE"/>
    <property type="match status" value="1"/>
</dbReference>
<evidence type="ECO:0000313" key="2">
    <source>
        <dbReference type="EMBL" id="CEP17539.1"/>
    </source>
</evidence>
<sequence length="280" mass="31800">MVSPVLALLCIWHDSGDLHGPLNTQGTAGHKRPKGKRIARWILDIWTYEFTLLHRKGKNNLDADALGRMEIQNNITHIASQTALTVEELIKAQRNDPELQQIINTGIIEYPYILMEGVLCVVIYLIIPTVWRQAFLKRIHEYSTSGHLGRDKTLARAKDNGFWVVMNADVKNYVSKCVECQKLNCKAQKYKNLQSIQVGAPRDRWAADIAYLPTTKGGRRYLLVMMEYLTKWVITVPLVSAAAYAIENALTFEIILEFGNPKELLTDNDTNFISETVNIT</sequence>
<dbReference type="FunFam" id="1.10.340.70:FF:000001">
    <property type="entry name" value="Retrovirus-related Pol polyprotein from transposon gypsy-like Protein"/>
    <property type="match status" value="1"/>
</dbReference>
<dbReference type="InterPro" id="IPR036397">
    <property type="entry name" value="RNaseH_sf"/>
</dbReference>
<dbReference type="InterPro" id="IPR041588">
    <property type="entry name" value="Integrase_H2C2"/>
</dbReference>
<dbReference type="OrthoDB" id="2206780at2759"/>
<name>A0A0B7NRC4_9FUNG</name>
<dbReference type="GO" id="GO:0003676">
    <property type="term" value="F:nucleic acid binding"/>
    <property type="evidence" value="ECO:0007669"/>
    <property type="project" value="InterPro"/>
</dbReference>
<evidence type="ECO:0000313" key="3">
    <source>
        <dbReference type="Proteomes" id="UP000054107"/>
    </source>
</evidence>
<dbReference type="InterPro" id="IPR001584">
    <property type="entry name" value="Integrase_cat-core"/>
</dbReference>
<reference evidence="2 3" key="1">
    <citation type="submission" date="2014-09" db="EMBL/GenBank/DDBJ databases">
        <authorList>
            <person name="Ellenberger Sabrina"/>
        </authorList>
    </citation>
    <scope>NUCLEOTIDE SEQUENCE [LARGE SCALE GENOMIC DNA]</scope>
    <source>
        <strain evidence="2 3">CBS 412.66</strain>
    </source>
</reference>
<dbReference type="InterPro" id="IPR050951">
    <property type="entry name" value="Retrovirus_Pol_polyprotein"/>
</dbReference>
<proteinExistence type="predicted"/>
<dbReference type="Gene3D" id="3.30.420.10">
    <property type="entry name" value="Ribonuclease H-like superfamily/Ribonuclease H"/>
    <property type="match status" value="1"/>
</dbReference>
<dbReference type="PANTHER" id="PTHR37984:SF5">
    <property type="entry name" value="PROTEIN NYNRIN-LIKE"/>
    <property type="match status" value="1"/>
</dbReference>
<evidence type="ECO:0000259" key="1">
    <source>
        <dbReference type="PROSITE" id="PS50994"/>
    </source>
</evidence>
<dbReference type="EMBL" id="LN733710">
    <property type="protein sequence ID" value="CEP17539.1"/>
    <property type="molecule type" value="Genomic_DNA"/>
</dbReference>
<feature type="domain" description="Integrase catalytic" evidence="1">
    <location>
        <begin position="197"/>
        <end position="280"/>
    </location>
</feature>
<protein>
    <recommendedName>
        <fullName evidence="1">Integrase catalytic domain-containing protein</fullName>
    </recommendedName>
</protein>
<dbReference type="InterPro" id="IPR012337">
    <property type="entry name" value="RNaseH-like_sf"/>
</dbReference>
<dbReference type="GO" id="GO:0005634">
    <property type="term" value="C:nucleus"/>
    <property type="evidence" value="ECO:0007669"/>
    <property type="project" value="UniProtKB-ARBA"/>
</dbReference>
<dbReference type="Proteomes" id="UP000054107">
    <property type="component" value="Unassembled WGS sequence"/>
</dbReference>
<gene>
    <name evidence="2" type="primary">PARPA_11837.1 scaffold 44722</name>
</gene>
<organism evidence="2 3">
    <name type="scientific">Parasitella parasitica</name>
    <dbReference type="NCBI Taxonomy" id="35722"/>
    <lineage>
        <taxon>Eukaryota</taxon>
        <taxon>Fungi</taxon>
        <taxon>Fungi incertae sedis</taxon>
        <taxon>Mucoromycota</taxon>
        <taxon>Mucoromycotina</taxon>
        <taxon>Mucoromycetes</taxon>
        <taxon>Mucorales</taxon>
        <taxon>Mucorineae</taxon>
        <taxon>Mucoraceae</taxon>
        <taxon>Parasitella</taxon>
    </lineage>
</organism>
<dbReference type="Gene3D" id="1.10.340.70">
    <property type="match status" value="1"/>
</dbReference>
<dbReference type="Pfam" id="PF17921">
    <property type="entry name" value="Integrase_H2C2"/>
    <property type="match status" value="1"/>
</dbReference>
<dbReference type="GO" id="GO:0015074">
    <property type="term" value="P:DNA integration"/>
    <property type="evidence" value="ECO:0007669"/>
    <property type="project" value="InterPro"/>
</dbReference>
<dbReference type="SUPFAM" id="SSF53098">
    <property type="entry name" value="Ribonuclease H-like"/>
    <property type="match status" value="1"/>
</dbReference>